<name>A0AAD6Z665_9AGAR</name>
<evidence type="ECO:0000256" key="1">
    <source>
        <dbReference type="SAM" id="MobiDB-lite"/>
    </source>
</evidence>
<dbReference type="AlphaFoldDB" id="A0AAD6Z665"/>
<reference evidence="2" key="1">
    <citation type="submission" date="2023-03" db="EMBL/GenBank/DDBJ databases">
        <title>Massive genome expansion in bonnet fungi (Mycena s.s.) driven by repeated elements and novel gene families across ecological guilds.</title>
        <authorList>
            <consortium name="Lawrence Berkeley National Laboratory"/>
            <person name="Harder C.B."/>
            <person name="Miyauchi S."/>
            <person name="Viragh M."/>
            <person name="Kuo A."/>
            <person name="Thoen E."/>
            <person name="Andreopoulos B."/>
            <person name="Lu D."/>
            <person name="Skrede I."/>
            <person name="Drula E."/>
            <person name="Henrissat B."/>
            <person name="Morin E."/>
            <person name="Kohler A."/>
            <person name="Barry K."/>
            <person name="LaButti K."/>
            <person name="Morin E."/>
            <person name="Salamov A."/>
            <person name="Lipzen A."/>
            <person name="Mereny Z."/>
            <person name="Hegedus B."/>
            <person name="Baldrian P."/>
            <person name="Stursova M."/>
            <person name="Weitz H."/>
            <person name="Taylor A."/>
            <person name="Grigoriev I.V."/>
            <person name="Nagy L.G."/>
            <person name="Martin F."/>
            <person name="Kauserud H."/>
        </authorList>
    </citation>
    <scope>NUCLEOTIDE SEQUENCE</scope>
    <source>
        <strain evidence="2">CBHHK002</strain>
    </source>
</reference>
<protein>
    <recommendedName>
        <fullName evidence="4">JmjC domain-containing protein</fullName>
    </recommendedName>
</protein>
<evidence type="ECO:0000313" key="3">
    <source>
        <dbReference type="Proteomes" id="UP001218218"/>
    </source>
</evidence>
<accession>A0AAD6Z665</accession>
<feature type="region of interest" description="Disordered" evidence="1">
    <location>
        <begin position="166"/>
        <end position="249"/>
    </location>
</feature>
<dbReference type="Proteomes" id="UP001218218">
    <property type="component" value="Unassembled WGS sequence"/>
</dbReference>
<feature type="region of interest" description="Disordered" evidence="1">
    <location>
        <begin position="114"/>
        <end position="153"/>
    </location>
</feature>
<feature type="compositionally biased region" description="Polar residues" evidence="1">
    <location>
        <begin position="240"/>
        <end position="249"/>
    </location>
</feature>
<dbReference type="EMBL" id="JARIHO010000084">
    <property type="protein sequence ID" value="KAJ7308725.1"/>
    <property type="molecule type" value="Genomic_DNA"/>
</dbReference>
<organism evidence="2 3">
    <name type="scientific">Mycena albidolilacea</name>
    <dbReference type="NCBI Taxonomy" id="1033008"/>
    <lineage>
        <taxon>Eukaryota</taxon>
        <taxon>Fungi</taxon>
        <taxon>Dikarya</taxon>
        <taxon>Basidiomycota</taxon>
        <taxon>Agaricomycotina</taxon>
        <taxon>Agaricomycetes</taxon>
        <taxon>Agaricomycetidae</taxon>
        <taxon>Agaricales</taxon>
        <taxon>Marasmiineae</taxon>
        <taxon>Mycenaceae</taxon>
        <taxon>Mycena</taxon>
    </lineage>
</organism>
<keyword evidence="3" id="KW-1185">Reference proteome</keyword>
<feature type="region of interest" description="Disordered" evidence="1">
    <location>
        <begin position="47"/>
        <end position="75"/>
    </location>
</feature>
<evidence type="ECO:0000313" key="2">
    <source>
        <dbReference type="EMBL" id="KAJ7308725.1"/>
    </source>
</evidence>
<sequence length="826" mass="91750">MLLPPPPPPPPSILTDSTSVPHNFSLSYEPLLPLQLPDSSGPIFRALSLAPSMPPPKRSGSPPQSSEMTLVSELPPPQLAAIMPSPVLRPIPNELDANPKSQSALAIFVPEMSEDIRQRTGPPTALEFPVPKSGEARSDDATMSELSPLTSMSSEHDMDLDLEVQDTTASPSPTPHLLRRSSRDTTKALQPGIAAKNDSRLSRSSPQKNSKRKASQSGDAVVVGKKAKKGTAVKSHTADVDTQSRTTGHIQDDNLNDVQVSRSKTVAKIIGILPDGQTERTFDYRSHEGSEKAEYRLIFDINQSMARVRERCTTNSGLFREHRCGDIIRKPAVNEAHLCRVPATDWDSMPDVERVKLWGTGTDLFILGKEAGPRTTDIRAQVVRNNAMGTPLQVQVQGLRVVPDDDDARADYTEAIRTTTLREVLNHAERSDGLVLNALDLPGGHFIHPNPLLGTGFDLENVAYCQTNGLPGFEAKYPKYEEMYWKLLALAHAFSYFHFDICATWVYVSGPGEKFWIRSRPRTTANSHTVSASRDISDPTVFENWQPDQASTQDCDYEVVVLPAGSGILLQQPGREHAVISSNTGSDGRSDFARTATWTVGGYFFCASSIRPAMSVTLHMVMIQHLLTNADHFPMWPIFIRVNMFWLNVTSECPKAELDSLAAYCPDLGDARGWMDIIDLSCMVVLFPALDLRRYGGTGTPEDELSEAEFTSAKYVSWRKWVASKYRGFGASHKELDWECDIFSPSLLHLAVTLYHYHRRRSNKDSEVEVFRTFTSKAFASAISDALYSYDRELVEQFQTKIDASEPLGSTHFFLFKDKELYFKAL</sequence>
<gene>
    <name evidence="2" type="ORF">DFH08DRAFT_899996</name>
</gene>
<evidence type="ECO:0008006" key="4">
    <source>
        <dbReference type="Google" id="ProtNLM"/>
    </source>
</evidence>
<comment type="caution">
    <text evidence="2">The sequence shown here is derived from an EMBL/GenBank/DDBJ whole genome shotgun (WGS) entry which is preliminary data.</text>
</comment>
<feature type="compositionally biased region" description="Polar residues" evidence="1">
    <location>
        <begin position="144"/>
        <end position="153"/>
    </location>
</feature>
<proteinExistence type="predicted"/>